<feature type="chain" id="PRO_5011578442" description="Porin" evidence="2">
    <location>
        <begin position="20"/>
        <end position="83"/>
    </location>
</feature>
<dbReference type="AlphaFoldDB" id="A0A1I4PNB6"/>
<sequence>MTRLSILALTLLIAAAAAAAEQPVRSRLCPEDLPEGVRLPPHPGCDGPAQKPATPQRRGFYDLGDGTTVQIGGRAGAEFGARR</sequence>
<dbReference type="Proteomes" id="UP000199048">
    <property type="component" value="Unassembled WGS sequence"/>
</dbReference>
<name>A0A1I4PNB6_9HYPH</name>
<protein>
    <recommendedName>
        <fullName evidence="5">Porin</fullName>
    </recommendedName>
</protein>
<dbReference type="EMBL" id="FOTK01000025">
    <property type="protein sequence ID" value="SFM28875.1"/>
    <property type="molecule type" value="Genomic_DNA"/>
</dbReference>
<feature type="signal peptide" evidence="2">
    <location>
        <begin position="1"/>
        <end position="19"/>
    </location>
</feature>
<keyword evidence="2" id="KW-0732">Signal</keyword>
<dbReference type="OrthoDB" id="8019813at2"/>
<evidence type="ECO:0000256" key="1">
    <source>
        <dbReference type="SAM" id="MobiDB-lite"/>
    </source>
</evidence>
<organism evidence="3 4">
    <name type="scientific">Methylobacterium pseudosasicola</name>
    <dbReference type="NCBI Taxonomy" id="582667"/>
    <lineage>
        <taxon>Bacteria</taxon>
        <taxon>Pseudomonadati</taxon>
        <taxon>Pseudomonadota</taxon>
        <taxon>Alphaproteobacteria</taxon>
        <taxon>Hyphomicrobiales</taxon>
        <taxon>Methylobacteriaceae</taxon>
        <taxon>Methylobacterium</taxon>
    </lineage>
</organism>
<evidence type="ECO:0000313" key="4">
    <source>
        <dbReference type="Proteomes" id="UP000199048"/>
    </source>
</evidence>
<dbReference type="STRING" id="582667.SAMN05192568_102573"/>
<feature type="region of interest" description="Disordered" evidence="1">
    <location>
        <begin position="31"/>
        <end position="65"/>
    </location>
</feature>
<proteinExistence type="predicted"/>
<keyword evidence="4" id="KW-1185">Reference proteome</keyword>
<evidence type="ECO:0000256" key="2">
    <source>
        <dbReference type="SAM" id="SignalP"/>
    </source>
</evidence>
<gene>
    <name evidence="3" type="ORF">SAMN05192568_102573</name>
</gene>
<evidence type="ECO:0008006" key="5">
    <source>
        <dbReference type="Google" id="ProtNLM"/>
    </source>
</evidence>
<accession>A0A1I4PNB6</accession>
<reference evidence="4" key="1">
    <citation type="submission" date="2016-10" db="EMBL/GenBank/DDBJ databases">
        <authorList>
            <person name="Varghese N."/>
            <person name="Submissions S."/>
        </authorList>
    </citation>
    <scope>NUCLEOTIDE SEQUENCE [LARGE SCALE GENOMIC DNA]</scope>
    <source>
        <strain evidence="4">BL36</strain>
    </source>
</reference>
<evidence type="ECO:0000313" key="3">
    <source>
        <dbReference type="EMBL" id="SFM28875.1"/>
    </source>
</evidence>
<dbReference type="RefSeq" id="WP_092043911.1">
    <property type="nucleotide sequence ID" value="NZ_FOTK01000025.1"/>
</dbReference>